<dbReference type="PANTHER" id="PTHR43876">
    <property type="entry name" value="UBIQUINONE BIOSYNTHESIS MONOOXYGENASE COQ6, MITOCHONDRIAL"/>
    <property type="match status" value="1"/>
</dbReference>
<dbReference type="RefSeq" id="WP_043803685.1">
    <property type="nucleotide sequence ID" value="NZ_AVCH01000168.1"/>
</dbReference>
<organism evidence="9 10">
    <name type="scientific">Arenimonas malthae CC-JY-1</name>
    <dbReference type="NCBI Taxonomy" id="1384054"/>
    <lineage>
        <taxon>Bacteria</taxon>
        <taxon>Pseudomonadati</taxon>
        <taxon>Pseudomonadota</taxon>
        <taxon>Gammaproteobacteria</taxon>
        <taxon>Lysobacterales</taxon>
        <taxon>Lysobacteraceae</taxon>
        <taxon>Arenimonas</taxon>
    </lineage>
</organism>
<evidence type="ECO:0000313" key="10">
    <source>
        <dbReference type="Proteomes" id="UP000029392"/>
    </source>
</evidence>
<dbReference type="AlphaFoldDB" id="A0A091B4S1"/>
<evidence type="ECO:0000256" key="3">
    <source>
        <dbReference type="ARBA" id="ARBA00005349"/>
    </source>
</evidence>
<evidence type="ECO:0000256" key="7">
    <source>
        <dbReference type="ARBA" id="ARBA00023033"/>
    </source>
</evidence>
<dbReference type="OrthoDB" id="9769565at2"/>
<comment type="pathway">
    <text evidence="2">Cofactor biosynthesis; ubiquinone biosynthesis.</text>
</comment>
<dbReference type="Gene3D" id="3.50.50.60">
    <property type="entry name" value="FAD/NAD(P)-binding domain"/>
    <property type="match status" value="2"/>
</dbReference>
<dbReference type="EMBL" id="AVCH01000168">
    <property type="protein sequence ID" value="KFN46522.1"/>
    <property type="molecule type" value="Genomic_DNA"/>
</dbReference>
<dbReference type="GO" id="GO:0008681">
    <property type="term" value="F:2-octaprenyl-6-methoxyphenol hydroxylase activity"/>
    <property type="evidence" value="ECO:0007669"/>
    <property type="project" value="TreeGrafter"/>
</dbReference>
<comment type="caution">
    <text evidence="9">The sequence shown here is derived from an EMBL/GenBank/DDBJ whole genome shotgun (WGS) entry which is preliminary data.</text>
</comment>
<dbReference type="SUPFAM" id="SSF51905">
    <property type="entry name" value="FAD/NAD(P)-binding domain"/>
    <property type="match status" value="1"/>
</dbReference>
<evidence type="ECO:0000313" key="9">
    <source>
        <dbReference type="EMBL" id="KFN46522.1"/>
    </source>
</evidence>
<reference evidence="9 10" key="1">
    <citation type="submission" date="2013-09" db="EMBL/GenBank/DDBJ databases">
        <title>Genome sequencing of Arenimonas malthae.</title>
        <authorList>
            <person name="Chen F."/>
            <person name="Wang G."/>
        </authorList>
    </citation>
    <scope>NUCLEOTIDE SEQUENCE [LARGE SCALE GENOMIC DNA]</scope>
    <source>
        <strain evidence="9 10">CC-JY-1</strain>
    </source>
</reference>
<protein>
    <recommendedName>
        <fullName evidence="8">FAD-binding domain-containing protein</fullName>
    </recommendedName>
</protein>
<proteinExistence type="inferred from homology"/>
<evidence type="ECO:0000259" key="8">
    <source>
        <dbReference type="Pfam" id="PF01494"/>
    </source>
</evidence>
<dbReference type="PROSITE" id="PS01304">
    <property type="entry name" value="UBIH"/>
    <property type="match status" value="1"/>
</dbReference>
<dbReference type="InterPro" id="IPR018168">
    <property type="entry name" value="Ubi_Hdrlase_CS"/>
</dbReference>
<evidence type="ECO:0000256" key="6">
    <source>
        <dbReference type="ARBA" id="ARBA00023002"/>
    </source>
</evidence>
<dbReference type="PANTHER" id="PTHR43876:SF8">
    <property type="entry name" value="2-OCTAPRENYL-6-METHOXYPHENOL HYDROXYLASE"/>
    <property type="match status" value="1"/>
</dbReference>
<keyword evidence="7" id="KW-0503">Monooxygenase</keyword>
<evidence type="ECO:0000256" key="4">
    <source>
        <dbReference type="ARBA" id="ARBA00022630"/>
    </source>
</evidence>
<gene>
    <name evidence="9" type="ORF">N790_08570</name>
</gene>
<feature type="domain" description="FAD-binding" evidence="8">
    <location>
        <begin position="8"/>
        <end position="313"/>
    </location>
</feature>
<dbReference type="UniPathway" id="UPA00232"/>
<dbReference type="InterPro" id="IPR051205">
    <property type="entry name" value="UbiH/COQ6_monooxygenase"/>
</dbReference>
<evidence type="ECO:0000256" key="1">
    <source>
        <dbReference type="ARBA" id="ARBA00001974"/>
    </source>
</evidence>
<dbReference type="NCBIfam" id="TIGR01988">
    <property type="entry name" value="Ubi-OHases"/>
    <property type="match status" value="1"/>
</dbReference>
<comment type="cofactor">
    <cofactor evidence="1">
        <name>FAD</name>
        <dbReference type="ChEBI" id="CHEBI:57692"/>
    </cofactor>
</comment>
<sequence>MSRRHAYDLVVVGAGVVGSAAALAAARDGLQVALVEAHAPKAWRADEPDLRVYAFAPDNAALLADLGTWNAVREARAWPYRRMCVWDAAGGGELCFDADALGRTELGHIVENGLLVDRLWTGCMREAGITLFCPEKVVAITQDAQHATVELAGGQHLRAKLVLGADGAASKVRQLAGLDADGHDYGQRGLVAFVETELPHQDTAWQRFLPTGPLAFLPFADGRCSIVWSLPEAEAQRLLAADDASFLRELTRAFDARLGEVRSVSARAAFPLRRQLAKDYVAGRIVLAGDAAHVVHPLAGQGVNLGLRDVSALRAEWRRATAHGADIASPHRLARWARGRRSDNTVAAYSFEAINRAFSNDAMLPTLLRGHVLGLAGKLPPVARLLWKRAAGG</sequence>
<keyword evidence="5" id="KW-0274">FAD</keyword>
<comment type="similarity">
    <text evidence="3">Belongs to the UbiH/COQ6 family.</text>
</comment>
<dbReference type="GO" id="GO:0071949">
    <property type="term" value="F:FAD binding"/>
    <property type="evidence" value="ECO:0007669"/>
    <property type="project" value="InterPro"/>
</dbReference>
<keyword evidence="6" id="KW-0560">Oxidoreductase</keyword>
<dbReference type="STRING" id="1384054.N790_08570"/>
<keyword evidence="4" id="KW-0285">Flavoprotein</keyword>
<accession>A0A091B4S1</accession>
<dbReference type="GO" id="GO:0006744">
    <property type="term" value="P:ubiquinone biosynthetic process"/>
    <property type="evidence" value="ECO:0007669"/>
    <property type="project" value="UniProtKB-UniPathway"/>
</dbReference>
<dbReference type="Proteomes" id="UP000029392">
    <property type="component" value="Unassembled WGS sequence"/>
</dbReference>
<dbReference type="PATRIC" id="fig|1384054.3.peg.1775"/>
<dbReference type="InterPro" id="IPR036188">
    <property type="entry name" value="FAD/NAD-bd_sf"/>
</dbReference>
<dbReference type="InterPro" id="IPR002938">
    <property type="entry name" value="FAD-bd"/>
</dbReference>
<dbReference type="PRINTS" id="PR00420">
    <property type="entry name" value="RNGMNOXGNASE"/>
</dbReference>
<name>A0A091B4S1_9GAMM</name>
<evidence type="ECO:0000256" key="5">
    <source>
        <dbReference type="ARBA" id="ARBA00022827"/>
    </source>
</evidence>
<keyword evidence="10" id="KW-1185">Reference proteome</keyword>
<evidence type="ECO:0000256" key="2">
    <source>
        <dbReference type="ARBA" id="ARBA00004749"/>
    </source>
</evidence>
<dbReference type="Pfam" id="PF01494">
    <property type="entry name" value="FAD_binding_3"/>
    <property type="match status" value="1"/>
</dbReference>
<dbReference type="eggNOG" id="COG0654">
    <property type="taxonomic scope" value="Bacteria"/>
</dbReference>
<dbReference type="InterPro" id="IPR010971">
    <property type="entry name" value="UbiH/COQ6"/>
</dbReference>